<reference evidence="4 5" key="1">
    <citation type="submission" date="2023-10" db="EMBL/GenBank/DDBJ databases">
        <title>Chromosome-scale genome assembly provides insights into flower coloration mechanisms of Canna indica.</title>
        <authorList>
            <person name="Li C."/>
        </authorList>
    </citation>
    <scope>NUCLEOTIDE SEQUENCE [LARGE SCALE GENOMIC DNA]</scope>
    <source>
        <tissue evidence="4">Flower</tissue>
    </source>
</reference>
<gene>
    <name evidence="4" type="ORF">Cni_G06586</name>
</gene>
<feature type="repeat" description="PPR" evidence="3">
    <location>
        <begin position="331"/>
        <end position="365"/>
    </location>
</feature>
<organism evidence="4 5">
    <name type="scientific">Canna indica</name>
    <name type="common">Indian-shot</name>
    <dbReference type="NCBI Taxonomy" id="4628"/>
    <lineage>
        <taxon>Eukaryota</taxon>
        <taxon>Viridiplantae</taxon>
        <taxon>Streptophyta</taxon>
        <taxon>Embryophyta</taxon>
        <taxon>Tracheophyta</taxon>
        <taxon>Spermatophyta</taxon>
        <taxon>Magnoliopsida</taxon>
        <taxon>Liliopsida</taxon>
        <taxon>Zingiberales</taxon>
        <taxon>Cannaceae</taxon>
        <taxon>Canna</taxon>
    </lineage>
</organism>
<feature type="repeat" description="PPR" evidence="3">
    <location>
        <begin position="401"/>
        <end position="435"/>
    </location>
</feature>
<dbReference type="Pfam" id="PF12854">
    <property type="entry name" value="PPR_1"/>
    <property type="match status" value="1"/>
</dbReference>
<protein>
    <submittedName>
        <fullName evidence="4">Pentatricopeptide repeat-containing protein</fullName>
    </submittedName>
</protein>
<feature type="repeat" description="PPR" evidence="3">
    <location>
        <begin position="261"/>
        <end position="295"/>
    </location>
</feature>
<evidence type="ECO:0000313" key="4">
    <source>
        <dbReference type="EMBL" id="WOK97878.1"/>
    </source>
</evidence>
<sequence length="553" mass="63753">MAQYGRIFMVSSRSVRPNSLVLCNLSAGFCNFVDSPELPHWFKYPESQKNYVDSDDFVLLSKLEFLEDSGTSWKADNCRLDYRRASHDKDDIDVDKICRILKLNFTSVEAVVEAFDGCNVNISEDLVNKIFKRYSNDWISAFGFFMWATMQVGYKHSPDSYDMMVDILGKSKEFEVMWRLVDDMVRLGGLVSLATITKVMRRLAGAGRWGDAITTFKRIDSFGIKKDTVAMNILLDTLCKERSVKHARDAFMEVKNEVPPNASSFNTLIHGWCKAQKLEEARRTMEEMVEFGFHPCVVTYTSLIEAYCLEKNFRMVDKILVEMRAHGCHPNVVTYTIIMHSLGKAKEIQEAFMVYEKMKADGCTPDTSFYNSLIYILCKVGRLRDANDIYEEMHKNGITPDITTFNTLISAACNHSQVENALKLLFSMQEIYCKPNIKTYSPLLKLCCKMKWVKILLYLLGHMFKQDISLDLSIYGLLVRGLCRNGKIVQSCLFFEEMVLKGFTPQQHTYNILIKELQRMNMDRAKMKIQKYMLQAESMKLPSFHPVDKHCSQ</sequence>
<proteinExistence type="inferred from homology"/>
<keyword evidence="2" id="KW-0677">Repeat</keyword>
<dbReference type="NCBIfam" id="TIGR00756">
    <property type="entry name" value="PPR"/>
    <property type="match status" value="7"/>
</dbReference>
<evidence type="ECO:0000256" key="3">
    <source>
        <dbReference type="PROSITE-ProRule" id="PRU00708"/>
    </source>
</evidence>
<keyword evidence="5" id="KW-1185">Reference proteome</keyword>
<evidence type="ECO:0000256" key="2">
    <source>
        <dbReference type="ARBA" id="ARBA00022737"/>
    </source>
</evidence>
<dbReference type="Gene3D" id="1.25.40.10">
    <property type="entry name" value="Tetratricopeptide repeat domain"/>
    <property type="match status" value="4"/>
</dbReference>
<feature type="repeat" description="PPR" evidence="3">
    <location>
        <begin position="471"/>
        <end position="505"/>
    </location>
</feature>
<dbReference type="InterPro" id="IPR011990">
    <property type="entry name" value="TPR-like_helical_dom_sf"/>
</dbReference>
<evidence type="ECO:0000256" key="1">
    <source>
        <dbReference type="ARBA" id="ARBA00007626"/>
    </source>
</evidence>
<feature type="repeat" description="PPR" evidence="3">
    <location>
        <begin position="366"/>
        <end position="400"/>
    </location>
</feature>
<comment type="similarity">
    <text evidence="1">Belongs to the PPR family. P subfamily.</text>
</comment>
<accession>A0AAQ3JX92</accession>
<evidence type="ECO:0000313" key="5">
    <source>
        <dbReference type="Proteomes" id="UP001327560"/>
    </source>
</evidence>
<dbReference type="InterPro" id="IPR002885">
    <property type="entry name" value="PPR_rpt"/>
</dbReference>
<dbReference type="Pfam" id="PF13041">
    <property type="entry name" value="PPR_2"/>
    <property type="match status" value="3"/>
</dbReference>
<dbReference type="PROSITE" id="PS51375">
    <property type="entry name" value="PPR"/>
    <property type="match status" value="6"/>
</dbReference>
<feature type="repeat" description="PPR" evidence="3">
    <location>
        <begin position="296"/>
        <end position="330"/>
    </location>
</feature>
<dbReference type="EMBL" id="CP136891">
    <property type="protein sequence ID" value="WOK97878.1"/>
    <property type="molecule type" value="Genomic_DNA"/>
</dbReference>
<dbReference type="PANTHER" id="PTHR47941">
    <property type="entry name" value="PENTATRICOPEPTIDE REPEAT-CONTAINING PROTEIN 3, MITOCHONDRIAL"/>
    <property type="match status" value="1"/>
</dbReference>
<dbReference type="AlphaFoldDB" id="A0AAQ3JX92"/>
<name>A0AAQ3JX92_9LILI</name>
<dbReference type="Proteomes" id="UP001327560">
    <property type="component" value="Chromosome 2"/>
</dbReference>